<evidence type="ECO:0000256" key="1">
    <source>
        <dbReference type="ARBA" id="ARBA00004370"/>
    </source>
</evidence>
<dbReference type="PROSITE" id="PS51257">
    <property type="entry name" value="PROKAR_LIPOPROTEIN"/>
    <property type="match status" value="1"/>
</dbReference>
<dbReference type="RefSeq" id="WP_119108023.1">
    <property type="nucleotide sequence ID" value="NZ_QXJC01000001.1"/>
</dbReference>
<keyword evidence="2" id="KW-0472">Membrane</keyword>
<evidence type="ECO:0000313" key="6">
    <source>
        <dbReference type="Proteomes" id="UP000266302"/>
    </source>
</evidence>
<evidence type="ECO:0000259" key="4">
    <source>
        <dbReference type="Pfam" id="PF05433"/>
    </source>
</evidence>
<dbReference type="OrthoDB" id="9153931at2"/>
<organism evidence="5 6">
    <name type="scientific">Simplicispira hankyongi</name>
    <dbReference type="NCBI Taxonomy" id="2315688"/>
    <lineage>
        <taxon>Bacteria</taxon>
        <taxon>Pseudomonadati</taxon>
        <taxon>Pseudomonadota</taxon>
        <taxon>Betaproteobacteria</taxon>
        <taxon>Burkholderiales</taxon>
        <taxon>Comamonadaceae</taxon>
        <taxon>Simplicispira</taxon>
    </lineage>
</organism>
<evidence type="ECO:0000256" key="2">
    <source>
        <dbReference type="ARBA" id="ARBA00023136"/>
    </source>
</evidence>
<dbReference type="Pfam" id="PF05433">
    <property type="entry name" value="Rick_17kDa_Anti"/>
    <property type="match status" value="1"/>
</dbReference>
<evidence type="ECO:0000256" key="3">
    <source>
        <dbReference type="SAM" id="SignalP"/>
    </source>
</evidence>
<feature type="chain" id="PRO_5017264575" evidence="3">
    <location>
        <begin position="27"/>
        <end position="166"/>
    </location>
</feature>
<name>A0A398C8Y2_9BURK</name>
<keyword evidence="3" id="KW-0732">Signal</keyword>
<evidence type="ECO:0000313" key="5">
    <source>
        <dbReference type="EMBL" id="RID99575.1"/>
    </source>
</evidence>
<dbReference type="GO" id="GO:0019867">
    <property type="term" value="C:outer membrane"/>
    <property type="evidence" value="ECO:0007669"/>
    <property type="project" value="InterPro"/>
</dbReference>
<dbReference type="InterPro" id="IPR051407">
    <property type="entry name" value="Bact_OM_lipoprot/Surf_antigen"/>
</dbReference>
<keyword evidence="6" id="KW-1185">Reference proteome</keyword>
<proteinExistence type="predicted"/>
<dbReference type="PANTHER" id="PTHR35603">
    <property type="match status" value="1"/>
</dbReference>
<dbReference type="InterPro" id="IPR008816">
    <property type="entry name" value="Gly_zipper_2TM_dom"/>
</dbReference>
<sequence length="166" mass="16946">MNVLRFQRVGLLTATAILTAGLTACAAPRQHYADRGYQQGGYQQGAYAAPARGTEYGRVVNVYALQEQRSGQTSGAGAVLGAVVGGVLGHQIGGGSGRAAATGVGVIGGALAGNAIEARNNNAGPSGYRIVISLDQGGQRDYDVSSPGDLRVGDRVRVVNGQISRY</sequence>
<dbReference type="PANTHER" id="PTHR35603:SF2">
    <property type="entry name" value="OUTER MEMBRANE LIPOPROTEIN"/>
    <property type="match status" value="1"/>
</dbReference>
<dbReference type="Proteomes" id="UP000266302">
    <property type="component" value="Unassembled WGS sequence"/>
</dbReference>
<dbReference type="EMBL" id="QXJC01000001">
    <property type="protein sequence ID" value="RID99575.1"/>
    <property type="molecule type" value="Genomic_DNA"/>
</dbReference>
<comment type="subcellular location">
    <subcellularLocation>
        <location evidence="1">Membrane</location>
    </subcellularLocation>
</comment>
<feature type="domain" description="Glycine zipper 2TM" evidence="4">
    <location>
        <begin position="76"/>
        <end position="117"/>
    </location>
</feature>
<dbReference type="AlphaFoldDB" id="A0A398C8Y2"/>
<reference evidence="5 6" key="1">
    <citation type="submission" date="2018-09" db="EMBL/GenBank/DDBJ databases">
        <title>Draft genome of Simplicispira sp. NY-02.</title>
        <authorList>
            <person name="Im W.T."/>
        </authorList>
    </citation>
    <scope>NUCLEOTIDE SEQUENCE [LARGE SCALE GENOMIC DNA]</scope>
    <source>
        <strain evidence="5 6">NY-02</strain>
    </source>
</reference>
<protein>
    <submittedName>
        <fullName evidence="5">Glycine zipper 2TM domain-containing protein</fullName>
    </submittedName>
</protein>
<gene>
    <name evidence="5" type="ORF">D3F03_03970</name>
</gene>
<comment type="caution">
    <text evidence="5">The sequence shown here is derived from an EMBL/GenBank/DDBJ whole genome shotgun (WGS) entry which is preliminary data.</text>
</comment>
<feature type="signal peptide" evidence="3">
    <location>
        <begin position="1"/>
        <end position="26"/>
    </location>
</feature>
<accession>A0A398C8Y2</accession>